<feature type="region of interest" description="Disordered" evidence="1">
    <location>
        <begin position="331"/>
        <end position="350"/>
    </location>
</feature>
<feature type="transmembrane region" description="Helical" evidence="2">
    <location>
        <begin position="12"/>
        <end position="30"/>
    </location>
</feature>
<gene>
    <name evidence="3" type="ORF">PCOR1329_LOCUS40747</name>
</gene>
<keyword evidence="2" id="KW-0812">Transmembrane</keyword>
<dbReference type="EMBL" id="CAUYUJ010014913">
    <property type="protein sequence ID" value="CAK0847579.1"/>
    <property type="molecule type" value="Genomic_DNA"/>
</dbReference>
<evidence type="ECO:0000313" key="4">
    <source>
        <dbReference type="Proteomes" id="UP001189429"/>
    </source>
</evidence>
<reference evidence="3" key="1">
    <citation type="submission" date="2023-10" db="EMBL/GenBank/DDBJ databases">
        <authorList>
            <person name="Chen Y."/>
            <person name="Shah S."/>
            <person name="Dougan E. K."/>
            <person name="Thang M."/>
            <person name="Chan C."/>
        </authorList>
    </citation>
    <scope>NUCLEOTIDE SEQUENCE [LARGE SCALE GENOMIC DNA]</scope>
</reference>
<evidence type="ECO:0000256" key="1">
    <source>
        <dbReference type="SAM" id="MobiDB-lite"/>
    </source>
</evidence>
<proteinExistence type="predicted"/>
<feature type="transmembrane region" description="Helical" evidence="2">
    <location>
        <begin position="225"/>
        <end position="247"/>
    </location>
</feature>
<dbReference type="Proteomes" id="UP001189429">
    <property type="component" value="Unassembled WGS sequence"/>
</dbReference>
<name>A0ABN9TNE4_9DINO</name>
<feature type="transmembrane region" description="Helical" evidence="2">
    <location>
        <begin position="185"/>
        <end position="205"/>
    </location>
</feature>
<feature type="transmembrane region" description="Helical" evidence="2">
    <location>
        <begin position="259"/>
        <end position="277"/>
    </location>
</feature>
<protein>
    <submittedName>
        <fullName evidence="3">Uncharacterized protein</fullName>
    </submittedName>
</protein>
<evidence type="ECO:0000256" key="2">
    <source>
        <dbReference type="SAM" id="Phobius"/>
    </source>
</evidence>
<accession>A0ABN9TNE4</accession>
<feature type="transmembrane region" description="Helical" evidence="2">
    <location>
        <begin position="155"/>
        <end position="173"/>
    </location>
</feature>
<feature type="transmembrane region" description="Helical" evidence="2">
    <location>
        <begin position="297"/>
        <end position="315"/>
    </location>
</feature>
<keyword evidence="4" id="KW-1185">Reference proteome</keyword>
<organism evidence="3 4">
    <name type="scientific">Prorocentrum cordatum</name>
    <dbReference type="NCBI Taxonomy" id="2364126"/>
    <lineage>
        <taxon>Eukaryota</taxon>
        <taxon>Sar</taxon>
        <taxon>Alveolata</taxon>
        <taxon>Dinophyceae</taxon>
        <taxon>Prorocentrales</taxon>
        <taxon>Prorocentraceae</taxon>
        <taxon>Prorocentrum</taxon>
    </lineage>
</organism>
<evidence type="ECO:0000313" key="3">
    <source>
        <dbReference type="EMBL" id="CAK0847579.1"/>
    </source>
</evidence>
<keyword evidence="2" id="KW-1133">Transmembrane helix</keyword>
<sequence>MLALPFWEDVAVRALFWLALLIAVFVRIARSDSKEPMIAAGVLGGHVVGYAALETFGSVQRQAPFVEHVIPTVVASVSLYYLVLKATLWVADHLVHGSGEDTREQKIKAIDECEEDAFSFCNGFLISQVSKFYVLGFMPVLHGEPEGHSQQECDMLFGFVGLFSMIVCVLAALQELAHASGLPSTARLLFLAQHTAGMAAAWMLVFAGEWQWFAAVETPSLSSGIMLVTFVSTMVSFGLVVVLDFVAGRGWVRPASVRALIAIIATAVGLSWEKAFHEADQALTSGLSPKTATKCKLLLIVVVLLIVLQGWRYYVLPQAIEYEEKCEEKRKAEASQAEEGQKPAEVSEPQ</sequence>
<comment type="caution">
    <text evidence="3">The sequence shown here is derived from an EMBL/GenBank/DDBJ whole genome shotgun (WGS) entry which is preliminary data.</text>
</comment>
<keyword evidence="2" id="KW-0472">Membrane</keyword>